<reference evidence="1 3" key="2">
    <citation type="journal article" date="2013" name="Nature">
        <title>Insights into bilaterian evolution from three spiralian genomes.</title>
        <authorList>
            <person name="Simakov O."/>
            <person name="Marletaz F."/>
            <person name="Cho S.J."/>
            <person name="Edsinger-Gonzales E."/>
            <person name="Havlak P."/>
            <person name="Hellsten U."/>
            <person name="Kuo D.H."/>
            <person name="Larsson T."/>
            <person name="Lv J."/>
            <person name="Arendt D."/>
            <person name="Savage R."/>
            <person name="Osoegawa K."/>
            <person name="de Jong P."/>
            <person name="Grimwood J."/>
            <person name="Chapman J.A."/>
            <person name="Shapiro H."/>
            <person name="Aerts A."/>
            <person name="Otillar R.P."/>
            <person name="Terry A.Y."/>
            <person name="Boore J.L."/>
            <person name="Grigoriev I.V."/>
            <person name="Lindberg D.R."/>
            <person name="Seaver E.C."/>
            <person name="Weisblat D.A."/>
            <person name="Putnam N.H."/>
            <person name="Rokhsar D.S."/>
        </authorList>
    </citation>
    <scope>NUCLEOTIDE SEQUENCE</scope>
</reference>
<reference evidence="2" key="3">
    <citation type="submission" date="2015-06" db="UniProtKB">
        <authorList>
            <consortium name="EnsemblMetazoa"/>
        </authorList>
    </citation>
    <scope>IDENTIFICATION</scope>
</reference>
<evidence type="ECO:0000313" key="2">
    <source>
        <dbReference type="EnsemblMetazoa" id="HelroP169690"/>
    </source>
</evidence>
<dbReference type="RefSeq" id="XP_009013762.1">
    <property type="nucleotide sequence ID" value="XM_009015514.1"/>
</dbReference>
<gene>
    <name evidence="2" type="primary">20202934</name>
    <name evidence="1" type="ORF">HELRODRAFT_169690</name>
</gene>
<evidence type="ECO:0000313" key="3">
    <source>
        <dbReference type="Proteomes" id="UP000015101"/>
    </source>
</evidence>
<dbReference type="EnsemblMetazoa" id="HelroT169690">
    <property type="protein sequence ID" value="HelroP169690"/>
    <property type="gene ID" value="HelroG169690"/>
</dbReference>
<dbReference type="CTD" id="20202934"/>
<evidence type="ECO:0000313" key="1">
    <source>
        <dbReference type="EMBL" id="ESO07973.1"/>
    </source>
</evidence>
<dbReference type="InParanoid" id="T1F284"/>
<dbReference type="EMBL" id="AMQM01003351">
    <property type="status" value="NOT_ANNOTATED_CDS"/>
    <property type="molecule type" value="Genomic_DNA"/>
</dbReference>
<dbReference type="GeneID" id="20202934"/>
<dbReference type="HOGENOM" id="CLU_1316681_0_0_1"/>
<dbReference type="KEGG" id="hro:HELRODRAFT_169690"/>
<keyword evidence="3" id="KW-1185">Reference proteome</keyword>
<dbReference type="Proteomes" id="UP000015101">
    <property type="component" value="Unassembled WGS sequence"/>
</dbReference>
<proteinExistence type="predicted"/>
<name>T1F284_HELRO</name>
<reference evidence="3" key="1">
    <citation type="submission" date="2012-12" db="EMBL/GenBank/DDBJ databases">
        <authorList>
            <person name="Hellsten U."/>
            <person name="Grimwood J."/>
            <person name="Chapman J.A."/>
            <person name="Shapiro H."/>
            <person name="Aerts A."/>
            <person name="Otillar R.P."/>
            <person name="Terry A.Y."/>
            <person name="Boore J.L."/>
            <person name="Simakov O."/>
            <person name="Marletaz F."/>
            <person name="Cho S.-J."/>
            <person name="Edsinger-Gonzales E."/>
            <person name="Havlak P."/>
            <person name="Kuo D.-H."/>
            <person name="Larsson T."/>
            <person name="Lv J."/>
            <person name="Arendt D."/>
            <person name="Savage R."/>
            <person name="Osoegawa K."/>
            <person name="de Jong P."/>
            <person name="Lindberg D.R."/>
            <person name="Seaver E.C."/>
            <person name="Weisblat D.A."/>
            <person name="Putnam N.H."/>
            <person name="Grigoriev I.V."/>
            <person name="Rokhsar D.S."/>
        </authorList>
    </citation>
    <scope>NUCLEOTIDE SEQUENCE</scope>
</reference>
<dbReference type="EMBL" id="KB096134">
    <property type="protein sequence ID" value="ESO07973.1"/>
    <property type="molecule type" value="Genomic_DNA"/>
</dbReference>
<dbReference type="AlphaFoldDB" id="T1F284"/>
<organism evidence="2 3">
    <name type="scientific">Helobdella robusta</name>
    <name type="common">Californian leech</name>
    <dbReference type="NCBI Taxonomy" id="6412"/>
    <lineage>
        <taxon>Eukaryota</taxon>
        <taxon>Metazoa</taxon>
        <taxon>Spiralia</taxon>
        <taxon>Lophotrochozoa</taxon>
        <taxon>Annelida</taxon>
        <taxon>Clitellata</taxon>
        <taxon>Hirudinea</taxon>
        <taxon>Rhynchobdellida</taxon>
        <taxon>Glossiphoniidae</taxon>
        <taxon>Helobdella</taxon>
    </lineage>
</organism>
<sequence>MNKAQQQLQHFHAAVAAAAMYSPFSFPAFLHPNGGSDLLQRPPPNLPLLPNFTSLSMPPSTPLSLSIPQSTNSTLIADNYLHTNNNNVNVNSNNINNINSKCSNNNINNGNNNISSNNNNNIIQSLMLADQLNVQRMLSTYAGTNPFFMLQNKNNIINNNNNKIISDENDVTDNVFNEDLTVENSLKNVENNFKQQQQQQLPHIFATSL</sequence>
<dbReference type="EMBL" id="AMQM01003352">
    <property type="status" value="NOT_ANNOTATED_CDS"/>
    <property type="molecule type" value="Genomic_DNA"/>
</dbReference>
<protein>
    <submittedName>
        <fullName evidence="1 2">Uncharacterized protein</fullName>
    </submittedName>
</protein>
<accession>T1F284</accession>